<proteinExistence type="predicted"/>
<evidence type="ECO:0000256" key="1">
    <source>
        <dbReference type="SAM" id="MobiDB-lite"/>
    </source>
</evidence>
<protein>
    <submittedName>
        <fullName evidence="2">Uncharacterized protein</fullName>
    </submittedName>
</protein>
<keyword evidence="3" id="KW-1185">Reference proteome</keyword>
<name>A0A067SIP8_GALM3</name>
<accession>A0A067SIP8</accession>
<gene>
    <name evidence="2" type="ORF">GALMADRAFT_216861</name>
</gene>
<feature type="compositionally biased region" description="Gly residues" evidence="1">
    <location>
        <begin position="33"/>
        <end position="44"/>
    </location>
</feature>
<dbReference type="Proteomes" id="UP000027222">
    <property type="component" value="Unassembled WGS sequence"/>
</dbReference>
<organism evidence="2 3">
    <name type="scientific">Galerina marginata (strain CBS 339.88)</name>
    <dbReference type="NCBI Taxonomy" id="685588"/>
    <lineage>
        <taxon>Eukaryota</taxon>
        <taxon>Fungi</taxon>
        <taxon>Dikarya</taxon>
        <taxon>Basidiomycota</taxon>
        <taxon>Agaricomycotina</taxon>
        <taxon>Agaricomycetes</taxon>
        <taxon>Agaricomycetidae</taxon>
        <taxon>Agaricales</taxon>
        <taxon>Agaricineae</taxon>
        <taxon>Strophariaceae</taxon>
        <taxon>Galerina</taxon>
    </lineage>
</organism>
<feature type="region of interest" description="Disordered" evidence="1">
    <location>
        <begin position="1"/>
        <end position="20"/>
    </location>
</feature>
<dbReference type="EMBL" id="KL142421">
    <property type="protein sequence ID" value="KDR66638.1"/>
    <property type="molecule type" value="Genomic_DNA"/>
</dbReference>
<dbReference type="AlphaFoldDB" id="A0A067SIP8"/>
<evidence type="ECO:0000313" key="3">
    <source>
        <dbReference type="Proteomes" id="UP000027222"/>
    </source>
</evidence>
<reference evidence="3" key="1">
    <citation type="journal article" date="2014" name="Proc. Natl. Acad. Sci. U.S.A.">
        <title>Extensive sampling of basidiomycete genomes demonstrates inadequacy of the white-rot/brown-rot paradigm for wood decay fungi.</title>
        <authorList>
            <person name="Riley R."/>
            <person name="Salamov A.A."/>
            <person name="Brown D.W."/>
            <person name="Nagy L.G."/>
            <person name="Floudas D."/>
            <person name="Held B.W."/>
            <person name="Levasseur A."/>
            <person name="Lombard V."/>
            <person name="Morin E."/>
            <person name="Otillar R."/>
            <person name="Lindquist E.A."/>
            <person name="Sun H."/>
            <person name="LaButti K.M."/>
            <person name="Schmutz J."/>
            <person name="Jabbour D."/>
            <person name="Luo H."/>
            <person name="Baker S.E."/>
            <person name="Pisabarro A.G."/>
            <person name="Walton J.D."/>
            <person name="Blanchette R.A."/>
            <person name="Henrissat B."/>
            <person name="Martin F."/>
            <person name="Cullen D."/>
            <person name="Hibbett D.S."/>
            <person name="Grigoriev I.V."/>
        </authorList>
    </citation>
    <scope>NUCLEOTIDE SEQUENCE [LARGE SCALE GENOMIC DNA]</scope>
    <source>
        <strain evidence="3">CBS 339.88</strain>
    </source>
</reference>
<dbReference type="HOGENOM" id="CLU_1326461_0_0_1"/>
<evidence type="ECO:0000313" key="2">
    <source>
        <dbReference type="EMBL" id="KDR66638.1"/>
    </source>
</evidence>
<feature type="region of interest" description="Disordered" evidence="1">
    <location>
        <begin position="25"/>
        <end position="45"/>
    </location>
</feature>
<sequence length="207" mass="21801">MEKPPLKLAAAPAPKPIRGGCCDARTSHPAPGMGRGRAGGGQGQGAHECFDKADGACEPEEDVRSGAADAAAVGPKGDVEVAVPEEIDMEVAASADNMASGLNFRAVFAIGFETRDARCGYGAGITIDPRGAKYACGPLVHLLWHSGRRREQHDGSTWARNCRSYGTRAVGYRHLLRPSQFRTSVAKLKVTSNEWPKATGNSKSTVA</sequence>
<feature type="compositionally biased region" description="Low complexity" evidence="1">
    <location>
        <begin position="1"/>
        <end position="12"/>
    </location>
</feature>